<evidence type="ECO:0000313" key="1">
    <source>
        <dbReference type="EMBL" id="SFV61905.1"/>
    </source>
</evidence>
<dbReference type="EMBL" id="FPHH01000064">
    <property type="protein sequence ID" value="SFV61905.1"/>
    <property type="molecule type" value="Genomic_DNA"/>
</dbReference>
<gene>
    <name evidence="1" type="ORF">MNB_SM-5-839</name>
</gene>
<sequence>MIFVISLYGQDYTLKLYEKILGSLSDSSSIVVYADGASSQILQKSSKFEVVHFCSEDVEFLVGSSFGTLSPLCKNKPLFATTHRAYHKYSNAFGAFYWTKGRPQLHFNRAILERFELHLPANLQRFIDE</sequence>
<name>A0A1W1C835_9ZZZZ</name>
<accession>A0A1W1C835</accession>
<reference evidence="1" key="1">
    <citation type="submission" date="2016-10" db="EMBL/GenBank/DDBJ databases">
        <authorList>
            <person name="de Groot N.N."/>
        </authorList>
    </citation>
    <scope>NUCLEOTIDE SEQUENCE</scope>
</reference>
<organism evidence="1">
    <name type="scientific">hydrothermal vent metagenome</name>
    <dbReference type="NCBI Taxonomy" id="652676"/>
    <lineage>
        <taxon>unclassified sequences</taxon>
        <taxon>metagenomes</taxon>
        <taxon>ecological metagenomes</taxon>
    </lineage>
</organism>
<proteinExistence type="predicted"/>
<dbReference type="AlphaFoldDB" id="A0A1W1C835"/>
<protein>
    <submittedName>
        <fullName evidence="1">Uncharacterized protein</fullName>
    </submittedName>
</protein>